<dbReference type="InterPro" id="IPR009097">
    <property type="entry name" value="Cyclic_Pdiesterase"/>
</dbReference>
<dbReference type="InterPro" id="IPR050580">
    <property type="entry name" value="2H_phosphoesterase_YjcG-like"/>
</dbReference>
<dbReference type="eggNOG" id="COG1514">
    <property type="taxonomic scope" value="Bacteria"/>
</dbReference>
<accession>M7NVV7</accession>
<protein>
    <recommendedName>
        <fullName evidence="3">2'-5' RNA ligase</fullName>
    </recommendedName>
</protein>
<proteinExistence type="predicted"/>
<dbReference type="EMBL" id="AODQ01000052">
    <property type="protein sequence ID" value="EMR02609.1"/>
    <property type="molecule type" value="Genomic_DNA"/>
</dbReference>
<reference evidence="1 2" key="1">
    <citation type="journal article" date="2013" name="Genome Announc.">
        <title>Draft Genome Sequence of Cesiribacter andamanensis Strain AMV16T, Isolated from a Soil Sample from a Mud Volcano in the Andaman Islands, India.</title>
        <authorList>
            <person name="Shivaji S."/>
            <person name="Ara S."/>
            <person name="Begum Z."/>
            <person name="Srinivas T.N."/>
            <person name="Singh A."/>
            <person name="Kumar Pinnaka A."/>
        </authorList>
    </citation>
    <scope>NUCLEOTIDE SEQUENCE [LARGE SCALE GENOMIC DNA]</scope>
    <source>
        <strain evidence="1 2">AMV16</strain>
    </source>
</reference>
<dbReference type="Proteomes" id="UP000011910">
    <property type="component" value="Unassembled WGS sequence"/>
</dbReference>
<dbReference type="RefSeq" id="WP_009195658.1">
    <property type="nucleotide sequence ID" value="NZ_AODQ01000052.1"/>
</dbReference>
<keyword evidence="2" id="KW-1185">Reference proteome</keyword>
<dbReference type="PATRIC" id="fig|1279009.4.peg.2299"/>
<dbReference type="OrthoDB" id="1951600at2"/>
<name>M7NVV7_9BACT</name>
<sequence>MQAQENLYFIALVPPEPLCSQIWALKEEMRDKWSSQASLNSPPHITLHMPFTLKENREKAVVQGLQELAEGYKPFSVELDGYGAFPPRVIYLHVTPSDALKRLQSDVGDLMKRGFHIFGEEAGSRPFRPHLTLASRDLKKEAFEKAWQELREKEFSGRWMAQGITLLRHTGQRWEELSLAEFADASVAADDYA</sequence>
<dbReference type="Pfam" id="PF13563">
    <property type="entry name" value="2_5_RNA_ligase2"/>
    <property type="match status" value="1"/>
</dbReference>
<evidence type="ECO:0000313" key="2">
    <source>
        <dbReference type="Proteomes" id="UP000011910"/>
    </source>
</evidence>
<organism evidence="1 2">
    <name type="scientific">Cesiribacter andamanensis AMV16</name>
    <dbReference type="NCBI Taxonomy" id="1279009"/>
    <lineage>
        <taxon>Bacteria</taxon>
        <taxon>Pseudomonadati</taxon>
        <taxon>Bacteroidota</taxon>
        <taxon>Cytophagia</taxon>
        <taxon>Cytophagales</taxon>
        <taxon>Cesiribacteraceae</taxon>
        <taxon>Cesiribacter</taxon>
    </lineage>
</organism>
<comment type="caution">
    <text evidence="1">The sequence shown here is derived from an EMBL/GenBank/DDBJ whole genome shotgun (WGS) entry which is preliminary data.</text>
</comment>
<dbReference type="AlphaFoldDB" id="M7NVV7"/>
<dbReference type="Gene3D" id="3.90.1140.10">
    <property type="entry name" value="Cyclic phosphodiesterase"/>
    <property type="match status" value="1"/>
</dbReference>
<dbReference type="PANTHER" id="PTHR40037">
    <property type="entry name" value="PHOSPHOESTERASE YJCG-RELATED"/>
    <property type="match status" value="1"/>
</dbReference>
<evidence type="ECO:0000313" key="1">
    <source>
        <dbReference type="EMBL" id="EMR02609.1"/>
    </source>
</evidence>
<evidence type="ECO:0008006" key="3">
    <source>
        <dbReference type="Google" id="ProtNLM"/>
    </source>
</evidence>
<dbReference type="SUPFAM" id="SSF55144">
    <property type="entry name" value="LigT-like"/>
    <property type="match status" value="1"/>
</dbReference>
<dbReference type="STRING" id="1279009.ADICEAN_02265"/>
<dbReference type="PANTHER" id="PTHR40037:SF1">
    <property type="entry name" value="PHOSPHOESTERASE SAOUHSC_00951-RELATED"/>
    <property type="match status" value="1"/>
</dbReference>
<gene>
    <name evidence="1" type="ORF">ADICEAN_02265</name>
</gene>